<comment type="caution">
    <text evidence="1">The sequence shown here is derived from an EMBL/GenBank/DDBJ whole genome shotgun (WGS) entry which is preliminary data.</text>
</comment>
<keyword evidence="2" id="KW-1185">Reference proteome</keyword>
<name>A0A8S1M6C0_9CILI</name>
<protein>
    <submittedName>
        <fullName evidence="1">Uncharacterized protein</fullName>
    </submittedName>
</protein>
<evidence type="ECO:0000313" key="1">
    <source>
        <dbReference type="EMBL" id="CAD8073235.1"/>
    </source>
</evidence>
<proteinExistence type="predicted"/>
<gene>
    <name evidence="1" type="ORF">PSON_ATCC_30995.1.T0300194</name>
</gene>
<accession>A0A8S1M6C0</accession>
<evidence type="ECO:0000313" key="2">
    <source>
        <dbReference type="Proteomes" id="UP000692954"/>
    </source>
</evidence>
<dbReference type="AlphaFoldDB" id="A0A8S1M6C0"/>
<reference evidence="1" key="1">
    <citation type="submission" date="2021-01" db="EMBL/GenBank/DDBJ databases">
        <authorList>
            <consortium name="Genoscope - CEA"/>
            <person name="William W."/>
        </authorList>
    </citation>
    <scope>NUCLEOTIDE SEQUENCE</scope>
</reference>
<dbReference type="Proteomes" id="UP000692954">
    <property type="component" value="Unassembled WGS sequence"/>
</dbReference>
<dbReference type="EMBL" id="CAJJDN010000030">
    <property type="protein sequence ID" value="CAD8073235.1"/>
    <property type="molecule type" value="Genomic_DNA"/>
</dbReference>
<organism evidence="1 2">
    <name type="scientific">Paramecium sonneborni</name>
    <dbReference type="NCBI Taxonomy" id="65129"/>
    <lineage>
        <taxon>Eukaryota</taxon>
        <taxon>Sar</taxon>
        <taxon>Alveolata</taxon>
        <taxon>Ciliophora</taxon>
        <taxon>Intramacronucleata</taxon>
        <taxon>Oligohymenophorea</taxon>
        <taxon>Peniculida</taxon>
        <taxon>Parameciidae</taxon>
        <taxon>Paramecium</taxon>
    </lineage>
</organism>
<sequence>MKLLQLNYKNYLNNQKNIEQSQIALIQKLLPKLSVAKIMASLNQSIQSLDQSILINFRLQLLRKQGITRMIISNSQEQKHPIRKIYYLQVEILKHFNQKLIFYLKIANYVITYHIF</sequence>